<organism evidence="1 2">
    <name type="scientific">Sulfurospirillum diekertiae</name>
    <dbReference type="NCBI Taxonomy" id="1854492"/>
    <lineage>
        <taxon>Bacteria</taxon>
        <taxon>Pseudomonadati</taxon>
        <taxon>Campylobacterota</taxon>
        <taxon>Epsilonproteobacteria</taxon>
        <taxon>Campylobacterales</taxon>
        <taxon>Sulfurospirillaceae</taxon>
        <taxon>Sulfurospirillum</taxon>
    </lineage>
</organism>
<dbReference type="Proteomes" id="UP000196005">
    <property type="component" value="Chromosome"/>
</dbReference>
<reference evidence="2" key="1">
    <citation type="submission" date="2017-05" db="EMBL/GenBank/DDBJ databases">
        <title>Dechlorination kinetics govern the competition between two new strains of the genus Sulfurospirillum.</title>
        <authorList>
            <person name="Buttet G.F."/>
            <person name="Murray A.M."/>
            <person name="Goris T."/>
            <person name="Burion M."/>
            <person name="Lin B."/>
            <person name="Rolle M."/>
            <person name="Maillard J."/>
        </authorList>
    </citation>
    <scope>NUCLEOTIDE SEQUENCE [LARGE SCALE GENOMIC DNA]</scope>
    <source>
        <strain evidence="2">SL2-1</strain>
    </source>
</reference>
<name>A0A1Y0HL99_9BACT</name>
<evidence type="ECO:0000313" key="1">
    <source>
        <dbReference type="EMBL" id="ARU48730.1"/>
    </source>
</evidence>
<proteinExistence type="predicted"/>
<keyword evidence="2" id="KW-1185">Reference proteome</keyword>
<dbReference type="KEGG" id="suls:Sdiek1_1567"/>
<evidence type="ECO:0000313" key="2">
    <source>
        <dbReference type="Proteomes" id="UP000196005"/>
    </source>
</evidence>
<accession>A0A1Y0HL99</accession>
<dbReference type="RefSeq" id="WP_087438643.1">
    <property type="nucleotide sequence ID" value="NZ_CP021416.1"/>
</dbReference>
<dbReference type="AlphaFoldDB" id="A0A1Y0HL99"/>
<gene>
    <name evidence="1" type="ORF">Sdiek1_1567</name>
</gene>
<dbReference type="EMBL" id="CP021416">
    <property type="protein sequence ID" value="ARU48730.1"/>
    <property type="molecule type" value="Genomic_DNA"/>
</dbReference>
<sequence length="188" mass="21330">MGLNNEDVDLPSIVNLLQQTPADKELGDMLLEFPGVVKVLEFKNAKNPSKKEKKRVEKLEKALKDNERMKYVSREIHWYIETEPFNKICANKIVPYLDAYNGTIGMDTLENFIKSISIEVNNPTSGITHEEQKHYLSLVSTCQGSGKVGTGGLIVSVSKKGINYVEFSQIEQLQLQHKEFKKRNATQM</sequence>
<protein>
    <submittedName>
        <fullName evidence="1">Uncharacterized protein</fullName>
    </submittedName>
</protein>